<name>A0AAE1JWA0_9FABA</name>
<dbReference type="Proteomes" id="UP001293593">
    <property type="component" value="Unassembled WGS sequence"/>
</dbReference>
<dbReference type="EMBL" id="JAWXYG010000004">
    <property type="protein sequence ID" value="KAK4275323.1"/>
    <property type="molecule type" value="Genomic_DNA"/>
</dbReference>
<gene>
    <name evidence="1" type="ORF">QN277_018426</name>
</gene>
<accession>A0AAE1JWA0</accession>
<organism evidence="1 2">
    <name type="scientific">Acacia crassicarpa</name>
    <name type="common">northern wattle</name>
    <dbReference type="NCBI Taxonomy" id="499986"/>
    <lineage>
        <taxon>Eukaryota</taxon>
        <taxon>Viridiplantae</taxon>
        <taxon>Streptophyta</taxon>
        <taxon>Embryophyta</taxon>
        <taxon>Tracheophyta</taxon>
        <taxon>Spermatophyta</taxon>
        <taxon>Magnoliopsida</taxon>
        <taxon>eudicotyledons</taxon>
        <taxon>Gunneridae</taxon>
        <taxon>Pentapetalae</taxon>
        <taxon>rosids</taxon>
        <taxon>fabids</taxon>
        <taxon>Fabales</taxon>
        <taxon>Fabaceae</taxon>
        <taxon>Caesalpinioideae</taxon>
        <taxon>mimosoid clade</taxon>
        <taxon>Acacieae</taxon>
        <taxon>Acacia</taxon>
    </lineage>
</organism>
<sequence length="92" mass="10514">MRKNRTEVENQGFVMVRLTLVTLLHSRSCWAAVLFQSLVLVTSHLKFALFFCEKGTIVLRKEAVPSDSGLLRRSSGPFRVSKRQVMTIHCLH</sequence>
<keyword evidence="2" id="KW-1185">Reference proteome</keyword>
<comment type="caution">
    <text evidence="1">The sequence shown here is derived from an EMBL/GenBank/DDBJ whole genome shotgun (WGS) entry which is preliminary data.</text>
</comment>
<dbReference type="AlphaFoldDB" id="A0AAE1JWA0"/>
<evidence type="ECO:0000313" key="2">
    <source>
        <dbReference type="Proteomes" id="UP001293593"/>
    </source>
</evidence>
<proteinExistence type="predicted"/>
<evidence type="ECO:0000313" key="1">
    <source>
        <dbReference type="EMBL" id="KAK4275323.1"/>
    </source>
</evidence>
<reference evidence="1" key="1">
    <citation type="submission" date="2023-10" db="EMBL/GenBank/DDBJ databases">
        <title>Chromosome-level genome of the transformable northern wattle, Acacia crassicarpa.</title>
        <authorList>
            <person name="Massaro I."/>
            <person name="Sinha N.R."/>
            <person name="Poethig S."/>
            <person name="Leichty A.R."/>
        </authorList>
    </citation>
    <scope>NUCLEOTIDE SEQUENCE</scope>
    <source>
        <strain evidence="1">Acra3RX</strain>
        <tissue evidence="1">Leaf</tissue>
    </source>
</reference>
<protein>
    <submittedName>
        <fullName evidence="1">Uncharacterized protein</fullName>
    </submittedName>
</protein>